<dbReference type="EMBL" id="CAICTM010001684">
    <property type="protein sequence ID" value="CAB9525511.1"/>
    <property type="molecule type" value="Genomic_DNA"/>
</dbReference>
<keyword evidence="2" id="KW-1185">Reference proteome</keyword>
<name>A0A9N8EU02_9STRA</name>
<evidence type="ECO:0000313" key="1">
    <source>
        <dbReference type="EMBL" id="CAB9525511.1"/>
    </source>
</evidence>
<dbReference type="Proteomes" id="UP001153069">
    <property type="component" value="Unassembled WGS sequence"/>
</dbReference>
<dbReference type="AlphaFoldDB" id="A0A9N8EU02"/>
<accession>A0A9N8EU02</accession>
<gene>
    <name evidence="1" type="ORF">SEMRO_1686_G291170.2</name>
</gene>
<evidence type="ECO:0000313" key="2">
    <source>
        <dbReference type="Proteomes" id="UP001153069"/>
    </source>
</evidence>
<proteinExistence type="predicted"/>
<reference evidence="1" key="1">
    <citation type="submission" date="2020-06" db="EMBL/GenBank/DDBJ databases">
        <authorList>
            <consortium name="Plant Systems Biology data submission"/>
        </authorList>
    </citation>
    <scope>NUCLEOTIDE SEQUENCE</scope>
    <source>
        <strain evidence="1">D6</strain>
    </source>
</reference>
<sequence length="483" mass="54056">MSDSDSDNHSEANDQSLQVDSVTVTAERLFGKDCYAEHLRSLRPGYFKLKAYRDSGCMLSLALAGDRSAFHTDETIINDFLCKLTLKADKTTLFANLREETPGETRRLEHNVIKWLLTNEGFIRGGSHCNSNGDTAFHAAIGAGVPDDMVSKFEFFSENHGGHFGGKFVAFLALSQLLQDKPYAQAAINIPNSEGLTPLGFAIKRHTTRINGLKFISFSDGVENPIDISISDFQSDYSKAIGVVLKSPHLRLNHMFDVPMDPGRASKQARLDDRLLVKAALHPEILVLSYPSHLETILSGDFGGVSEEQKATTLVVCIDEEWFYGSLGQSRGTRSCKWYFNPALASKFGGGILRKFFRRNAAACLLEIRTLRTKLVQKARDLPRKTESMADLKGESNNEKRRQFILDEGRRINEILMVLNSEMPDFFLGGIYRCLARKHQISQDNWNKILEFSGWNQELIDIENVPGIPLPADDSDSDTDEHD</sequence>
<comment type="caution">
    <text evidence="1">The sequence shown here is derived from an EMBL/GenBank/DDBJ whole genome shotgun (WGS) entry which is preliminary data.</text>
</comment>
<organism evidence="1 2">
    <name type="scientific">Seminavis robusta</name>
    <dbReference type="NCBI Taxonomy" id="568900"/>
    <lineage>
        <taxon>Eukaryota</taxon>
        <taxon>Sar</taxon>
        <taxon>Stramenopiles</taxon>
        <taxon>Ochrophyta</taxon>
        <taxon>Bacillariophyta</taxon>
        <taxon>Bacillariophyceae</taxon>
        <taxon>Bacillariophycidae</taxon>
        <taxon>Naviculales</taxon>
        <taxon>Naviculaceae</taxon>
        <taxon>Seminavis</taxon>
    </lineage>
</organism>
<protein>
    <submittedName>
        <fullName evidence="1">Uncharacterized protein</fullName>
    </submittedName>
</protein>